<name>A0ABW0ZM92_9ACTN</name>
<dbReference type="InterPro" id="IPR011206">
    <property type="entry name" value="Citrate_lyase_beta/mcl1/mcl2"/>
</dbReference>
<evidence type="ECO:0000313" key="6">
    <source>
        <dbReference type="Proteomes" id="UP001596072"/>
    </source>
</evidence>
<dbReference type="SUPFAM" id="SSF51621">
    <property type="entry name" value="Phosphoenolpyruvate/pyruvate domain"/>
    <property type="match status" value="1"/>
</dbReference>
<keyword evidence="5" id="KW-0456">Lyase</keyword>
<accession>A0ABW0ZM92</accession>
<organism evidence="5 6">
    <name type="scientific">Nocardioides vastitatis</name>
    <dbReference type="NCBI Taxonomy" id="2568655"/>
    <lineage>
        <taxon>Bacteria</taxon>
        <taxon>Bacillati</taxon>
        <taxon>Actinomycetota</taxon>
        <taxon>Actinomycetes</taxon>
        <taxon>Propionibacteriales</taxon>
        <taxon>Nocardioidaceae</taxon>
        <taxon>Nocardioides</taxon>
    </lineage>
</organism>
<dbReference type="InterPro" id="IPR015813">
    <property type="entry name" value="Pyrv/PenolPyrv_kinase-like_dom"/>
</dbReference>
<evidence type="ECO:0000259" key="4">
    <source>
        <dbReference type="Pfam" id="PF03328"/>
    </source>
</evidence>
<evidence type="ECO:0000256" key="1">
    <source>
        <dbReference type="ARBA" id="ARBA00001946"/>
    </source>
</evidence>
<proteinExistence type="predicted"/>
<sequence>MLPYRSVLFVPAHKTSWFDKAADSGADAVCFDLEDSVPDHLKPQAREQVAAAVERFAKSHPAMGMFVRPNSLGTGLAGVDLEWAIAPGLTGVFAPKVNSAVEVFKYDALLDHFEARAEVTGLEYIVPVETIQGIQNCEEIAAASPRVGAMIGPTAEHADIAKAVGYEWTPEGTESMVHRTKILLATLAAGRHPLTALWERIHDLEGLREFTTRGRKMGFRGQIVLHPSHVSVVNAVFTPDGEQIDFYRGLLDTYYAAEKRGDGAVMYGEIHVDKAHADKAEEWLARVDRLAELNGGI</sequence>
<protein>
    <submittedName>
        <fullName evidence="5">HpcH/HpaI aldolase/citrate lyase family protein</fullName>
    </submittedName>
</protein>
<evidence type="ECO:0000256" key="3">
    <source>
        <dbReference type="ARBA" id="ARBA00022842"/>
    </source>
</evidence>
<comment type="caution">
    <text evidence="5">The sequence shown here is derived from an EMBL/GenBank/DDBJ whole genome shotgun (WGS) entry which is preliminary data.</text>
</comment>
<keyword evidence="2" id="KW-0479">Metal-binding</keyword>
<keyword evidence="6" id="KW-1185">Reference proteome</keyword>
<dbReference type="PANTHER" id="PTHR32308:SF0">
    <property type="entry name" value="HPCH_HPAI ALDOLASE_CITRATE LYASE DOMAIN-CONTAINING PROTEIN"/>
    <property type="match status" value="1"/>
</dbReference>
<evidence type="ECO:0000256" key="2">
    <source>
        <dbReference type="ARBA" id="ARBA00022723"/>
    </source>
</evidence>
<evidence type="ECO:0000313" key="5">
    <source>
        <dbReference type="EMBL" id="MFC5731198.1"/>
    </source>
</evidence>
<reference evidence="6" key="1">
    <citation type="journal article" date="2019" name="Int. J. Syst. Evol. Microbiol.">
        <title>The Global Catalogue of Microorganisms (GCM) 10K type strain sequencing project: providing services to taxonomists for standard genome sequencing and annotation.</title>
        <authorList>
            <consortium name="The Broad Institute Genomics Platform"/>
            <consortium name="The Broad Institute Genome Sequencing Center for Infectious Disease"/>
            <person name="Wu L."/>
            <person name="Ma J."/>
        </authorList>
    </citation>
    <scope>NUCLEOTIDE SEQUENCE [LARGE SCALE GENOMIC DNA]</scope>
    <source>
        <strain evidence="6">YIM 94188</strain>
    </source>
</reference>
<dbReference type="Gene3D" id="3.20.20.60">
    <property type="entry name" value="Phosphoenolpyruvate-binding domains"/>
    <property type="match status" value="1"/>
</dbReference>
<dbReference type="RefSeq" id="WP_136435370.1">
    <property type="nucleotide sequence ID" value="NZ_JBHSNS010000013.1"/>
</dbReference>
<dbReference type="EMBL" id="JBHSNS010000013">
    <property type="protein sequence ID" value="MFC5731198.1"/>
    <property type="molecule type" value="Genomic_DNA"/>
</dbReference>
<dbReference type="PIRSF" id="PIRSF015582">
    <property type="entry name" value="Cit_lyase_B"/>
    <property type="match status" value="1"/>
</dbReference>
<dbReference type="PANTHER" id="PTHR32308">
    <property type="entry name" value="LYASE BETA SUBUNIT, PUTATIVE (AFU_ORTHOLOGUE AFUA_4G13030)-RELATED"/>
    <property type="match status" value="1"/>
</dbReference>
<dbReference type="Pfam" id="PF03328">
    <property type="entry name" value="HpcH_HpaI"/>
    <property type="match status" value="1"/>
</dbReference>
<dbReference type="InterPro" id="IPR005000">
    <property type="entry name" value="Aldolase/citrate-lyase_domain"/>
</dbReference>
<comment type="cofactor">
    <cofactor evidence="1">
        <name>Mg(2+)</name>
        <dbReference type="ChEBI" id="CHEBI:18420"/>
    </cofactor>
</comment>
<dbReference type="InterPro" id="IPR040442">
    <property type="entry name" value="Pyrv_kinase-like_dom_sf"/>
</dbReference>
<feature type="domain" description="HpcH/HpaI aldolase/citrate lyase" evidence="4">
    <location>
        <begin position="5"/>
        <end position="227"/>
    </location>
</feature>
<dbReference type="GO" id="GO:0016829">
    <property type="term" value="F:lyase activity"/>
    <property type="evidence" value="ECO:0007669"/>
    <property type="project" value="UniProtKB-KW"/>
</dbReference>
<gene>
    <name evidence="5" type="ORF">ACFPQB_19965</name>
</gene>
<dbReference type="Proteomes" id="UP001596072">
    <property type="component" value="Unassembled WGS sequence"/>
</dbReference>
<keyword evidence="3" id="KW-0460">Magnesium</keyword>